<dbReference type="AlphaFoldDB" id="M8BRA3"/>
<proteinExistence type="predicted"/>
<reference evidence="2" key="1">
    <citation type="submission" date="2015-06" db="UniProtKB">
        <authorList>
            <consortium name="EnsemblPlants"/>
        </authorList>
    </citation>
    <scope>IDENTIFICATION</scope>
</reference>
<organism evidence="2">
    <name type="scientific">Aegilops tauschii</name>
    <name type="common">Tausch's goatgrass</name>
    <name type="synonym">Aegilops squarrosa</name>
    <dbReference type="NCBI Taxonomy" id="37682"/>
    <lineage>
        <taxon>Eukaryota</taxon>
        <taxon>Viridiplantae</taxon>
        <taxon>Streptophyta</taxon>
        <taxon>Embryophyta</taxon>
        <taxon>Tracheophyta</taxon>
        <taxon>Spermatophyta</taxon>
        <taxon>Magnoliopsida</taxon>
        <taxon>Liliopsida</taxon>
        <taxon>Poales</taxon>
        <taxon>Poaceae</taxon>
        <taxon>BOP clade</taxon>
        <taxon>Pooideae</taxon>
        <taxon>Triticodae</taxon>
        <taxon>Triticeae</taxon>
        <taxon>Triticinae</taxon>
        <taxon>Aegilops</taxon>
    </lineage>
</organism>
<dbReference type="ExpressionAtlas" id="M8BRA3">
    <property type="expression patterns" value="baseline"/>
</dbReference>
<evidence type="ECO:0000313" key="2">
    <source>
        <dbReference type="EnsemblPlants" id="EMT24534"/>
    </source>
</evidence>
<protein>
    <submittedName>
        <fullName evidence="2">Uncharacterized protein</fullName>
    </submittedName>
</protein>
<dbReference type="EnsemblPlants" id="EMT24534">
    <property type="protein sequence ID" value="EMT24534"/>
    <property type="gene ID" value="F775_00183"/>
</dbReference>
<feature type="compositionally biased region" description="Basic and acidic residues" evidence="1">
    <location>
        <begin position="336"/>
        <end position="364"/>
    </location>
</feature>
<feature type="region of interest" description="Disordered" evidence="1">
    <location>
        <begin position="327"/>
        <end position="372"/>
    </location>
</feature>
<dbReference type="PANTHER" id="PTHR33186:SF13">
    <property type="entry name" value="OS10G0138300 PROTEIN"/>
    <property type="match status" value="1"/>
</dbReference>
<evidence type="ECO:0000256" key="1">
    <source>
        <dbReference type="SAM" id="MobiDB-lite"/>
    </source>
</evidence>
<sequence>MDRPNRLPDGPEGRFYLPAANREEGYRELLGCRDGLVLILHLPWRCPRRTPPASWRPILVWDPVSGDKHRIAFPWGFDDYKAISSCSGGSMGRSQYSILRADDRGLGFLFLLKWDYRAVFYDWKTDRDGVSSWVNSKLIEIDKLLSLNAEKKYELLCKNLNKECTRMLGFAENSNVIFLETFIGLFMIELSTLQLKELPRTNGHRFNVHAFESVYTAAARECMINASPMGHARAMQARAAAREPGCGRAAQERAGVLALVVDMVELKFCAMPKMLRGYLYVINCTGCKISIDIFSRYGPTKCETVNAICMLSPLRCQLRQPSGWPKLDASQSDLRGNLDRRSQIRKEEKDHGEGERKEGRKEEEVLAGAPPSLSLSGVGFASIL</sequence>
<accession>M8BRA3</accession>
<dbReference type="PANTHER" id="PTHR33186">
    <property type="entry name" value="OS10G0136150 PROTEIN-RELATED"/>
    <property type="match status" value="1"/>
</dbReference>
<name>M8BRA3_AEGTA</name>